<proteinExistence type="predicted"/>
<accession>N0B2I6</accession>
<evidence type="ECO:0000313" key="2">
    <source>
        <dbReference type="Proteomes" id="UP000005952"/>
    </source>
</evidence>
<dbReference type="AlphaFoldDB" id="N0B2I6"/>
<evidence type="ECO:0000313" key="1">
    <source>
        <dbReference type="EMBL" id="AGK56397.1"/>
    </source>
</evidence>
<dbReference type="EMBL" id="CP005587">
    <property type="protein sequence ID" value="AGK56397.1"/>
    <property type="molecule type" value="Genomic_DNA"/>
</dbReference>
<keyword evidence="2" id="KW-1185">Reference proteome</keyword>
<evidence type="ECO:0008006" key="3">
    <source>
        <dbReference type="Google" id="ProtNLM"/>
    </source>
</evidence>
<dbReference type="Gene3D" id="3.60.60.10">
    <property type="entry name" value="Penicillin V Acylase, Chain A"/>
    <property type="match status" value="1"/>
</dbReference>
<gene>
    <name evidence="1" type="ORF">HYPDE_23558</name>
</gene>
<protein>
    <recommendedName>
        <fullName evidence="3">Peptidase C45 acyl-coenzyme A:6-aminopenicillanic acid acyl-transferase</fullName>
    </recommendedName>
</protein>
<organism evidence="1 2">
    <name type="scientific">Hyphomicrobium denitrificans 1NES1</name>
    <dbReference type="NCBI Taxonomy" id="670307"/>
    <lineage>
        <taxon>Bacteria</taxon>
        <taxon>Pseudomonadati</taxon>
        <taxon>Pseudomonadota</taxon>
        <taxon>Alphaproteobacteria</taxon>
        <taxon>Hyphomicrobiales</taxon>
        <taxon>Hyphomicrobiaceae</taxon>
        <taxon>Hyphomicrobium</taxon>
    </lineage>
</organism>
<dbReference type="HOGENOM" id="CLU_791748_0_0_5"/>
<dbReference type="Proteomes" id="UP000005952">
    <property type="component" value="Chromosome"/>
</dbReference>
<dbReference type="PANTHER" id="PTHR28583">
    <property type="entry name" value="ACID AMIDASE"/>
    <property type="match status" value="1"/>
</dbReference>
<dbReference type="PANTHER" id="PTHR28583:SF1">
    <property type="entry name" value="ACID CERAMIDASE"/>
    <property type="match status" value="1"/>
</dbReference>
<dbReference type="GO" id="GO:0016810">
    <property type="term" value="F:hydrolase activity, acting on carbon-nitrogen (but not peptide) bonds"/>
    <property type="evidence" value="ECO:0007669"/>
    <property type="project" value="TreeGrafter"/>
</dbReference>
<dbReference type="KEGG" id="hdt:HYPDE_23558"/>
<dbReference type="STRING" id="670307.HYPDE_23558"/>
<dbReference type="eggNOG" id="COG3049">
    <property type="taxonomic scope" value="Bacteria"/>
</dbReference>
<sequence>MGTMRVRFDNEAPGMSARRMPLNEIPIIETGHDFPLTTLRAYENRAHALLDAASRRYPRSVLAGLDKVSRAWLARWNNEHLREIDEIARILGRPGAYFFSVNYEWACTCRAAPSPDGRSARLIRVLDWQTPGLGANLICAKVSGADAGPFSLLTWPGYTGVLQVMAPGRFSAALNQAPMRRATGLFYVDWAANRRRVWHMPHPTPAHLLRKVAEEATDFAEARRMLITQPISTPAIFTLAGTEAAETTVIERSERDAGARDGAHVAANHWETPGWHGHARGDKSSDRACIMRDVDTSFDTAFAWLTPPILNENTRLAMVADAREGRIIARGYEKTGPATTALDMTWCAPN</sequence>
<name>N0B2I6_9HYPH</name>
<reference evidence="1 2" key="1">
    <citation type="journal article" date="2013" name="Genome Announc.">
        <title>Genome sequences for three denitrifying bacterial strains isolated from a uranium- and nitrate-contaminated subsurface environment.</title>
        <authorList>
            <person name="Venkatramanan R."/>
            <person name="Prakash O."/>
            <person name="Woyke T."/>
            <person name="Chain P."/>
            <person name="Goodwin L.A."/>
            <person name="Watson D."/>
            <person name="Brooks S."/>
            <person name="Kostka J.E."/>
            <person name="Green S.J."/>
        </authorList>
    </citation>
    <scope>NUCLEOTIDE SEQUENCE [LARGE SCALE GENOMIC DNA]</scope>
    <source>
        <strain evidence="1 2">1NES1</strain>
    </source>
</reference>